<evidence type="ECO:0000259" key="9">
    <source>
        <dbReference type="Pfam" id="PF00712"/>
    </source>
</evidence>
<dbReference type="InterPro" id="IPR022637">
    <property type="entry name" value="DNA_polIII_beta_cen"/>
</dbReference>
<evidence type="ECO:0000256" key="5">
    <source>
        <dbReference type="ARBA" id="ARBA00022695"/>
    </source>
</evidence>
<evidence type="ECO:0000256" key="7">
    <source>
        <dbReference type="ARBA" id="ARBA00022932"/>
    </source>
</evidence>
<dbReference type="EMBL" id="JASSPP010000001">
    <property type="protein sequence ID" value="MDK9579978.1"/>
    <property type="molecule type" value="Genomic_DNA"/>
</dbReference>
<evidence type="ECO:0000256" key="3">
    <source>
        <dbReference type="ARBA" id="ARBA00022490"/>
    </source>
</evidence>
<dbReference type="PANTHER" id="PTHR30478">
    <property type="entry name" value="DNA POLYMERASE III SUBUNIT BETA"/>
    <property type="match status" value="1"/>
</dbReference>
<feature type="domain" description="DNA polymerase III beta sliding clamp N-terminal" evidence="9">
    <location>
        <begin position="4"/>
        <end position="118"/>
    </location>
</feature>
<keyword evidence="4 11" id="KW-0808">Transferase</keyword>
<dbReference type="SMART" id="SM00480">
    <property type="entry name" value="POL3Bc"/>
    <property type="match status" value="1"/>
</dbReference>
<keyword evidence="5 11" id="KW-0548">Nucleotidyltransferase</keyword>
<evidence type="ECO:0000313" key="12">
    <source>
        <dbReference type="Proteomes" id="UP001225134"/>
    </source>
</evidence>
<dbReference type="Pfam" id="PF00712">
    <property type="entry name" value="DNA_pol3_beta"/>
    <property type="match status" value="1"/>
</dbReference>
<evidence type="ECO:0000256" key="1">
    <source>
        <dbReference type="ARBA" id="ARBA00004496"/>
    </source>
</evidence>
<name>A0ABT7HHJ3_9FUSO</name>
<dbReference type="Gene3D" id="3.10.150.10">
    <property type="entry name" value="DNA Polymerase III, subunit A, domain 2"/>
    <property type="match status" value="3"/>
</dbReference>
<proteinExistence type="inferred from homology"/>
<gene>
    <name evidence="11" type="primary">dnaN</name>
    <name evidence="11" type="ORF">QQA45_00325</name>
</gene>
<keyword evidence="12" id="KW-1185">Reference proteome</keyword>
<organism evidence="11 12">
    <name type="scientific">Sneathia sanguinegens</name>
    <dbReference type="NCBI Taxonomy" id="40543"/>
    <lineage>
        <taxon>Bacteria</taxon>
        <taxon>Fusobacteriati</taxon>
        <taxon>Fusobacteriota</taxon>
        <taxon>Fusobacteriia</taxon>
        <taxon>Fusobacteriales</taxon>
        <taxon>Leptotrichiaceae</taxon>
        <taxon>Sneathia</taxon>
    </lineage>
</organism>
<dbReference type="Proteomes" id="UP001225134">
    <property type="component" value="Unassembled WGS sequence"/>
</dbReference>
<dbReference type="GO" id="GO:0003887">
    <property type="term" value="F:DNA-directed DNA polymerase activity"/>
    <property type="evidence" value="ECO:0007669"/>
    <property type="project" value="UniProtKB-EC"/>
</dbReference>
<keyword evidence="3" id="KW-0963">Cytoplasm</keyword>
<evidence type="ECO:0000256" key="6">
    <source>
        <dbReference type="ARBA" id="ARBA00022705"/>
    </source>
</evidence>
<dbReference type="PANTHER" id="PTHR30478:SF0">
    <property type="entry name" value="BETA SLIDING CLAMP"/>
    <property type="match status" value="1"/>
</dbReference>
<sequence>MFDIKVKTKDFLRAIRIVENAILDERIDSSRVGIYIETKEDKLEFRAMGYHLFIKCYCDAEIINEGKIVIKHRLVEEYLRKVIDEKVEIKEENNQIKIVTPDSISNYSLIEIDEIPELDVINGVEYIVDKKLLLENIEKTQFAATTDQEKAKINCLKFEVEDKTLKLVATDSYRLMYREIEIEENNTNENVSVSVPLKLTQALLKIFRESELNEVIFRSEGTKVLFKLDDIEVISKVVELQFPDYIAILDNVRVEKKIKVNKTDLYTALSKVLIFVRDKKERKDVAEFLFTENKLKISGYGEFGNGSSELNIIKDCPDIKIYLNVKFILEYLATVKNSEILEIDMSDEISAVLFKEDDNKNNNVYLTMPLKI</sequence>
<dbReference type="NCBIfam" id="TIGR00663">
    <property type="entry name" value="dnan"/>
    <property type="match status" value="1"/>
</dbReference>
<evidence type="ECO:0000256" key="8">
    <source>
        <dbReference type="ARBA" id="ARBA00023125"/>
    </source>
</evidence>
<dbReference type="InterPro" id="IPR046938">
    <property type="entry name" value="DNA_clamp_sf"/>
</dbReference>
<dbReference type="SUPFAM" id="SSF55979">
    <property type="entry name" value="DNA clamp"/>
    <property type="match status" value="3"/>
</dbReference>
<feature type="domain" description="DNA polymerase III beta sliding clamp central" evidence="10">
    <location>
        <begin position="128"/>
        <end position="244"/>
    </location>
</feature>
<protein>
    <submittedName>
        <fullName evidence="11">DNA polymerase III subunit beta</fullName>
        <ecNumber evidence="11">2.7.7.7</ecNumber>
    </submittedName>
</protein>
<comment type="subcellular location">
    <subcellularLocation>
        <location evidence="1">Cytoplasm</location>
    </subcellularLocation>
</comment>
<evidence type="ECO:0000313" key="11">
    <source>
        <dbReference type="EMBL" id="MDK9579978.1"/>
    </source>
</evidence>
<dbReference type="RefSeq" id="WP_285152401.1">
    <property type="nucleotide sequence ID" value="NZ_JASSPP010000001.1"/>
</dbReference>
<dbReference type="CDD" id="cd00140">
    <property type="entry name" value="beta_clamp"/>
    <property type="match status" value="1"/>
</dbReference>
<keyword evidence="6" id="KW-0235">DNA replication</keyword>
<keyword evidence="8" id="KW-0238">DNA-binding</keyword>
<dbReference type="EC" id="2.7.7.7" evidence="11"/>
<dbReference type="Pfam" id="PF02767">
    <property type="entry name" value="DNA_pol3_beta_2"/>
    <property type="match status" value="1"/>
</dbReference>
<dbReference type="InterPro" id="IPR001001">
    <property type="entry name" value="DNA_polIII_beta"/>
</dbReference>
<reference evidence="11 12" key="1">
    <citation type="submission" date="2023-06" db="EMBL/GenBank/DDBJ databases">
        <title>Antibody response to the Sneathia vaginalis cytopathogenic toxin A during pregnancy.</title>
        <authorList>
            <person name="Mccoy Z.T."/>
            <person name="Serrano M.G."/>
            <person name="Spaine K."/>
            <person name="Edwards D.J."/>
            <person name="Buck G.A."/>
            <person name="Jefferson K."/>
        </authorList>
    </citation>
    <scope>NUCLEOTIDE SEQUENCE [LARGE SCALE GENOMIC DNA]</scope>
    <source>
        <strain evidence="11 12">CCUG 42621</strain>
    </source>
</reference>
<comment type="caution">
    <text evidence="11">The sequence shown here is derived from an EMBL/GenBank/DDBJ whole genome shotgun (WGS) entry which is preliminary data.</text>
</comment>
<evidence type="ECO:0000256" key="2">
    <source>
        <dbReference type="ARBA" id="ARBA00010752"/>
    </source>
</evidence>
<evidence type="ECO:0000256" key="4">
    <source>
        <dbReference type="ARBA" id="ARBA00022679"/>
    </source>
</evidence>
<evidence type="ECO:0000259" key="10">
    <source>
        <dbReference type="Pfam" id="PF02767"/>
    </source>
</evidence>
<comment type="similarity">
    <text evidence="2">Belongs to the beta sliding clamp family.</text>
</comment>
<accession>A0ABT7HHJ3</accession>
<keyword evidence="7" id="KW-0239">DNA-directed DNA polymerase</keyword>
<dbReference type="InterPro" id="IPR022634">
    <property type="entry name" value="DNA_polIII_beta_N"/>
</dbReference>